<evidence type="ECO:0000313" key="3">
    <source>
        <dbReference type="Proteomes" id="UP000708208"/>
    </source>
</evidence>
<reference evidence="2" key="1">
    <citation type="submission" date="2021-06" db="EMBL/GenBank/DDBJ databases">
        <authorList>
            <person name="Hodson N. C."/>
            <person name="Mongue J. A."/>
            <person name="Jaron S. K."/>
        </authorList>
    </citation>
    <scope>NUCLEOTIDE SEQUENCE</scope>
</reference>
<keyword evidence="3" id="KW-1185">Reference proteome</keyword>
<accession>A0A8J2LX12</accession>
<organism evidence="2 3">
    <name type="scientific">Allacma fusca</name>
    <dbReference type="NCBI Taxonomy" id="39272"/>
    <lineage>
        <taxon>Eukaryota</taxon>
        <taxon>Metazoa</taxon>
        <taxon>Ecdysozoa</taxon>
        <taxon>Arthropoda</taxon>
        <taxon>Hexapoda</taxon>
        <taxon>Collembola</taxon>
        <taxon>Symphypleona</taxon>
        <taxon>Sminthuridae</taxon>
        <taxon>Allacma</taxon>
    </lineage>
</organism>
<dbReference type="Proteomes" id="UP000708208">
    <property type="component" value="Unassembled WGS sequence"/>
</dbReference>
<comment type="caution">
    <text evidence="2">The sequence shown here is derived from an EMBL/GenBank/DDBJ whole genome shotgun (WGS) entry which is preliminary data.</text>
</comment>
<name>A0A8J2LX12_9HEXA</name>
<proteinExistence type="predicted"/>
<gene>
    <name evidence="2" type="ORF">AFUS01_LOCUS39722</name>
</gene>
<feature type="compositionally biased region" description="Polar residues" evidence="1">
    <location>
        <begin position="21"/>
        <end position="32"/>
    </location>
</feature>
<evidence type="ECO:0000256" key="1">
    <source>
        <dbReference type="SAM" id="MobiDB-lite"/>
    </source>
</evidence>
<dbReference type="AlphaFoldDB" id="A0A8J2LX12"/>
<sequence>MTELDEKSRRGHSSIPKIAENPQSPGSFIQLN</sequence>
<feature type="non-terminal residue" evidence="2">
    <location>
        <position position="32"/>
    </location>
</feature>
<protein>
    <submittedName>
        <fullName evidence="2">Uncharacterized protein</fullName>
    </submittedName>
</protein>
<feature type="region of interest" description="Disordered" evidence="1">
    <location>
        <begin position="1"/>
        <end position="32"/>
    </location>
</feature>
<dbReference type="EMBL" id="CAJVCH010553322">
    <property type="protein sequence ID" value="CAG7829881.1"/>
    <property type="molecule type" value="Genomic_DNA"/>
</dbReference>
<evidence type="ECO:0000313" key="2">
    <source>
        <dbReference type="EMBL" id="CAG7829881.1"/>
    </source>
</evidence>